<comment type="cofactor">
    <cofactor evidence="1">
        <name>Zn(2+)</name>
        <dbReference type="ChEBI" id="CHEBI:29105"/>
    </cofactor>
</comment>
<evidence type="ECO:0000256" key="4">
    <source>
        <dbReference type="ARBA" id="ARBA00022723"/>
    </source>
</evidence>
<evidence type="ECO:0000256" key="7">
    <source>
        <dbReference type="ARBA" id="ARBA00023049"/>
    </source>
</evidence>
<dbReference type="GO" id="GO:0046872">
    <property type="term" value="F:metal ion binding"/>
    <property type="evidence" value="ECO:0007669"/>
    <property type="project" value="UniProtKB-KW"/>
</dbReference>
<dbReference type="InterPro" id="IPR011765">
    <property type="entry name" value="Pept_M16_N"/>
</dbReference>
<gene>
    <name evidence="12" type="ORF">IAC44_04435</name>
</gene>
<accession>A0A9D1H9C5</accession>
<dbReference type="InterPro" id="IPR011249">
    <property type="entry name" value="Metalloenz_LuxS/M16"/>
</dbReference>
<feature type="chain" id="PRO_5038803051" evidence="9">
    <location>
        <begin position="24"/>
        <end position="934"/>
    </location>
</feature>
<feature type="domain" description="Peptidase M16 N-terminal" evidence="10">
    <location>
        <begin position="55"/>
        <end position="170"/>
    </location>
</feature>
<organism evidence="12 13">
    <name type="scientific">Candidatus Merdimorpha stercoravium</name>
    <dbReference type="NCBI Taxonomy" id="2840863"/>
    <lineage>
        <taxon>Bacteria</taxon>
        <taxon>Pseudomonadati</taxon>
        <taxon>Bacteroidota</taxon>
        <taxon>Flavobacteriia</taxon>
        <taxon>Flavobacteriales</taxon>
        <taxon>Candidatus Merdimorpha</taxon>
    </lineage>
</organism>
<proteinExistence type="inferred from homology"/>
<evidence type="ECO:0000256" key="2">
    <source>
        <dbReference type="ARBA" id="ARBA00007261"/>
    </source>
</evidence>
<evidence type="ECO:0000256" key="9">
    <source>
        <dbReference type="SAM" id="SignalP"/>
    </source>
</evidence>
<reference evidence="12" key="2">
    <citation type="journal article" date="2021" name="PeerJ">
        <title>Extensive microbial diversity within the chicken gut microbiome revealed by metagenomics and culture.</title>
        <authorList>
            <person name="Gilroy R."/>
            <person name="Ravi A."/>
            <person name="Getino M."/>
            <person name="Pursley I."/>
            <person name="Horton D.L."/>
            <person name="Alikhan N.F."/>
            <person name="Baker D."/>
            <person name="Gharbi K."/>
            <person name="Hall N."/>
            <person name="Watson M."/>
            <person name="Adriaenssens E.M."/>
            <person name="Foster-Nyarko E."/>
            <person name="Jarju S."/>
            <person name="Secka A."/>
            <person name="Antonio M."/>
            <person name="Oren A."/>
            <person name="Chaudhuri R.R."/>
            <person name="La Ragione R."/>
            <person name="Hildebrand F."/>
            <person name="Pallen M.J."/>
        </authorList>
    </citation>
    <scope>NUCLEOTIDE SEQUENCE</scope>
    <source>
        <strain evidence="12">1383</strain>
    </source>
</reference>
<keyword evidence="4" id="KW-0479">Metal-binding</keyword>
<evidence type="ECO:0000256" key="5">
    <source>
        <dbReference type="ARBA" id="ARBA00022801"/>
    </source>
</evidence>
<comment type="similarity">
    <text evidence="2 8">Belongs to the peptidase M16 family.</text>
</comment>
<dbReference type="Gene3D" id="3.30.830.10">
    <property type="entry name" value="Metalloenzyme, LuxS/M16 peptidase-like"/>
    <property type="match status" value="4"/>
</dbReference>
<evidence type="ECO:0000256" key="6">
    <source>
        <dbReference type="ARBA" id="ARBA00022833"/>
    </source>
</evidence>
<feature type="domain" description="Peptidase M16 C-terminal" evidence="11">
    <location>
        <begin position="210"/>
        <end position="390"/>
    </location>
</feature>
<dbReference type="Pfam" id="PF00675">
    <property type="entry name" value="Peptidase_M16"/>
    <property type="match status" value="1"/>
</dbReference>
<keyword evidence="5" id="KW-0378">Hydrolase</keyword>
<keyword evidence="3" id="KW-0645">Protease</keyword>
<evidence type="ECO:0000256" key="8">
    <source>
        <dbReference type="RuleBase" id="RU004447"/>
    </source>
</evidence>
<dbReference type="GO" id="GO:0004222">
    <property type="term" value="F:metalloendopeptidase activity"/>
    <property type="evidence" value="ECO:0007669"/>
    <property type="project" value="InterPro"/>
</dbReference>
<feature type="domain" description="Peptidase M16 C-terminal" evidence="11">
    <location>
        <begin position="695"/>
        <end position="864"/>
    </location>
</feature>
<name>A0A9D1H9C5_9FLAO</name>
<dbReference type="Proteomes" id="UP000824161">
    <property type="component" value="Unassembled WGS sequence"/>
</dbReference>
<dbReference type="PROSITE" id="PS00143">
    <property type="entry name" value="INSULINASE"/>
    <property type="match status" value="1"/>
</dbReference>
<keyword evidence="9" id="KW-0732">Signal</keyword>
<evidence type="ECO:0000313" key="13">
    <source>
        <dbReference type="Proteomes" id="UP000824161"/>
    </source>
</evidence>
<dbReference type="PANTHER" id="PTHR43690:SF34">
    <property type="entry name" value="ZINC PROTEASE PQQL-LIKE"/>
    <property type="match status" value="1"/>
</dbReference>
<dbReference type="AlphaFoldDB" id="A0A9D1H9C5"/>
<keyword evidence="6" id="KW-0862">Zinc</keyword>
<keyword evidence="7" id="KW-0482">Metalloprotease</keyword>
<dbReference type="Pfam" id="PF05193">
    <property type="entry name" value="Peptidase_M16_C"/>
    <property type="match status" value="2"/>
</dbReference>
<dbReference type="SUPFAM" id="SSF63411">
    <property type="entry name" value="LuxS/MPP-like metallohydrolase"/>
    <property type="match status" value="4"/>
</dbReference>
<feature type="signal peptide" evidence="9">
    <location>
        <begin position="1"/>
        <end position="23"/>
    </location>
</feature>
<evidence type="ECO:0000256" key="1">
    <source>
        <dbReference type="ARBA" id="ARBA00001947"/>
    </source>
</evidence>
<evidence type="ECO:0000259" key="10">
    <source>
        <dbReference type="Pfam" id="PF00675"/>
    </source>
</evidence>
<dbReference type="InterPro" id="IPR050626">
    <property type="entry name" value="Peptidase_M16"/>
</dbReference>
<evidence type="ECO:0000256" key="3">
    <source>
        <dbReference type="ARBA" id="ARBA00022670"/>
    </source>
</evidence>
<dbReference type="PANTHER" id="PTHR43690">
    <property type="entry name" value="NARDILYSIN"/>
    <property type="match status" value="1"/>
</dbReference>
<dbReference type="GO" id="GO:0006508">
    <property type="term" value="P:proteolysis"/>
    <property type="evidence" value="ECO:0007669"/>
    <property type="project" value="UniProtKB-KW"/>
</dbReference>
<evidence type="ECO:0000313" key="12">
    <source>
        <dbReference type="EMBL" id="HIT98068.1"/>
    </source>
</evidence>
<dbReference type="EMBL" id="DVLY01000103">
    <property type="protein sequence ID" value="HIT98068.1"/>
    <property type="molecule type" value="Genomic_DNA"/>
</dbReference>
<dbReference type="InterPro" id="IPR007863">
    <property type="entry name" value="Peptidase_M16_C"/>
</dbReference>
<sequence length="934" mass="105769">MNFLRKIALLSVLLVWGGSAAFAQEFQYDPSAPLPVDSAVKVGKLKNGFTYYIRQNKLPENKVELRLAVNAGSVLENDDQQGLAHFVEHMAFNGSKDYPGNSVVKQIESMGIRFGNDLNAYTSFDETVYMLPIPSDKFEEGMRIMENWAFHLAFEDQEIDDERGVILEEWRLGKGAMDRMREKFFPVLLYGSKYPDRLPIGKEEILKTFPYQTIRDFYHAWYRPDNMALIVVGDIDPAVVEKSIQEHFGKAKNPKKAPIRQEIQIPHHADSKAVVVTDKEMSGTQVQVMFKIPSRIDETQGDYVSSVMKTLYGLMLSQRLTEMSQKPGAPFMYAGAGYSSLLRPADAFMAVAVCAPGGSMEAFKALLTETERAQRYGFTESELERAKAMLLAGYEQSYANRDKTLSENRVDEYIRAFLEHEPIPGIAFEYNLIKAALPTVTLEQVNALSQSLITDDNRVVIVLGPEGQPYPTAEELVGVFDAVEKDQTIQPYEDGLTATQLMEQAPQAGRVVSEKSYAEVGVTEWTLSNGAKVVLKPTTFKDDEILFSATSRGGRSLYTAEDDINISNATAVLDGVNGIRDTDLQKLLAGKNVSVMPYIAAYFEGMSGRFVQKDMKEAFELIYLDFTAPNFTQEYFQVYKKNMKDRVANAMDDPESYFQYKKKELLGNGNPRSLPAFYLPEQYDRMDLSRIEQIYRERFAGADDFTFFFVGSFTLDQIKPFVETYLASLPAKGVKEQYKDMNLDYPKGPVSATFHKGVDEKTQVDIYWKKDVEYDSQAAFDLQVFGRILMMRLINALREEMGGTYSPGAIGQATYTPRGEAAFRIVFASNMEMYEALRQRALSELDKLLTEGPTEKEVADQKAQNLVQWAENIEKNNFWLSALDQQYELGKPVDKILDQKKWIDALSAQKIRDTARKYIDRENSVTIFCLPEEK</sequence>
<comment type="caution">
    <text evidence="12">The sequence shown here is derived from an EMBL/GenBank/DDBJ whole genome shotgun (WGS) entry which is preliminary data.</text>
</comment>
<evidence type="ECO:0000259" key="11">
    <source>
        <dbReference type="Pfam" id="PF05193"/>
    </source>
</evidence>
<dbReference type="InterPro" id="IPR001431">
    <property type="entry name" value="Pept_M16_Zn_BS"/>
</dbReference>
<protein>
    <submittedName>
        <fullName evidence="12">Insulinase family protein</fullName>
    </submittedName>
</protein>
<reference evidence="12" key="1">
    <citation type="submission" date="2020-10" db="EMBL/GenBank/DDBJ databases">
        <authorList>
            <person name="Gilroy R."/>
        </authorList>
    </citation>
    <scope>NUCLEOTIDE SEQUENCE</scope>
    <source>
        <strain evidence="12">1383</strain>
    </source>
</reference>